<sequence>MTFLVIIPFVFAAPTYNAGLRSKTAKDLIKKKKMNSQNLPVIERQPSSPALPSDESSEGGRHLGESIENRLSIKDFTEIQNLFKSPELNPPECMNKEEFMERTYAAVRRGVKDEYGDLFDKIDVSREGFIDWDKLTSFMLLELYEKDERVKSSVIPQWRDIRSLPLIHKENIQKVVYLKGSCRYVTLSKDGLLGVWGENLKLQRSLRICTDTVKLKDLWATSLVFLANVNKMAVSFTSKEICFYDLSSKQDVFCQYKLQGLPATPICMDYWHNSDDGNDAILTFGDVNGQVQAICFTTALITLFERPANSTEDQQTTLYISWKELVGGFHKCCSIAKHGLHEENWVRQVTYSSHLEAFLSCSTSDNNTVILAWREKGKTHLRTTSLNITKGINGFDYDSGLNIIATAGIDHKICLWNPYVVSKPSGILQGNMASVITVKFIASRKQLFSFSKDKVLRVWDIHHQVCIQRIAGIFPKTLEFQLSFYFYEPHGRLFLSFNNQLTVLEMKKDASKRVTSHEKPVTCVLYNSTFKQVISSDTGSTITFWMIDTGRKIKQFSGCHGNAEISTMALDASETRLLTGSTDGTVKVWDFNGHCHHKLNAGRDRAVEISQILVLKRTILVVGWERMITVFRLNTLTQYLVQPSEWKGGVQHHDDILCAAFLPPQNLVTGSYDGEMVVWNNNTENASRKLHPDTSKATRSKSGSQLYSAGKRSISSSSSGRYTRSSSGFYNTDSDSNNTVTRLFFLGARKHISATGGANLVSCGGSGYVRFWNIFRNQLMGEFQAHEGASFIVMTIDTMNTYLITGDLDGLIKVWDIQEYCIDYSEKKTLDPPPLVTSFQPHSDCVTHLETCTHNHCLLIISASADCSICVSDVWGNQVGIYGQEEHWRIEERSLITEDNNELDNIQETIEDLASPHHEAAEQSDNHGLEDFIEDKGKLTFKTSPWENTILGRKYRRNGLKEKLHSNFCGDSVQNAIGTFSLLNIGSLRETAEMSKPDFVINPDKYFGEKVEEKMSNVIECPTFTETLKAVFDEESLFPREILERELEAKQLNERMLQESKIKRNKKTTRTTEK</sequence>
<evidence type="ECO:0000256" key="3">
    <source>
        <dbReference type="PROSITE-ProRule" id="PRU00221"/>
    </source>
</evidence>
<dbReference type="InterPro" id="IPR001680">
    <property type="entry name" value="WD40_rpt"/>
</dbReference>
<dbReference type="PANTHER" id="PTHR44324:SF1">
    <property type="entry name" value="WD REPEAT-CONTAINING PROTEIN 49"/>
    <property type="match status" value="1"/>
</dbReference>
<feature type="repeat" description="WD" evidence="3">
    <location>
        <begin position="514"/>
        <end position="555"/>
    </location>
</feature>
<feature type="compositionally biased region" description="Polar residues" evidence="4">
    <location>
        <begin position="36"/>
        <end position="50"/>
    </location>
</feature>
<feature type="repeat" description="WD" evidence="3">
    <location>
        <begin position="565"/>
        <end position="592"/>
    </location>
</feature>
<dbReference type="PROSITE" id="PS50222">
    <property type="entry name" value="EF_HAND_2"/>
    <property type="match status" value="1"/>
</dbReference>
<feature type="compositionally biased region" description="Low complexity" evidence="4">
    <location>
        <begin position="708"/>
        <end position="723"/>
    </location>
</feature>
<feature type="region of interest" description="Disordered" evidence="4">
    <location>
        <begin position="684"/>
        <end position="723"/>
    </location>
</feature>
<dbReference type="SUPFAM" id="SSF47473">
    <property type="entry name" value="EF-hand"/>
    <property type="match status" value="1"/>
</dbReference>
<accession>A0AAV7C935</accession>
<organism evidence="6 7">
    <name type="scientific">Engystomops pustulosus</name>
    <name type="common">Tungara frog</name>
    <name type="synonym">Physalaemus pustulosus</name>
    <dbReference type="NCBI Taxonomy" id="76066"/>
    <lineage>
        <taxon>Eukaryota</taxon>
        <taxon>Metazoa</taxon>
        <taxon>Chordata</taxon>
        <taxon>Craniata</taxon>
        <taxon>Vertebrata</taxon>
        <taxon>Euteleostomi</taxon>
        <taxon>Amphibia</taxon>
        <taxon>Batrachia</taxon>
        <taxon>Anura</taxon>
        <taxon>Neobatrachia</taxon>
        <taxon>Hyloidea</taxon>
        <taxon>Leptodactylidae</taxon>
        <taxon>Leiuperinae</taxon>
        <taxon>Engystomops</taxon>
    </lineage>
</organism>
<dbReference type="InterPro" id="IPR020472">
    <property type="entry name" value="WD40_PAC1"/>
</dbReference>
<dbReference type="PANTHER" id="PTHR44324">
    <property type="entry name" value="WD40 REPEAT DOMAIN 95"/>
    <property type="match status" value="1"/>
</dbReference>
<gene>
    <name evidence="6" type="ORF">GDO81_007572</name>
</gene>
<dbReference type="PROSITE" id="PS50294">
    <property type="entry name" value="WD_REPEATS_REGION"/>
    <property type="match status" value="1"/>
</dbReference>
<dbReference type="GO" id="GO:0005509">
    <property type="term" value="F:calcium ion binding"/>
    <property type="evidence" value="ECO:0007669"/>
    <property type="project" value="InterPro"/>
</dbReference>
<protein>
    <recommendedName>
        <fullName evidence="5">EF-hand domain-containing protein</fullName>
    </recommendedName>
</protein>
<evidence type="ECO:0000256" key="4">
    <source>
        <dbReference type="SAM" id="MobiDB-lite"/>
    </source>
</evidence>
<dbReference type="Proteomes" id="UP000824782">
    <property type="component" value="Unassembled WGS sequence"/>
</dbReference>
<dbReference type="InterPro" id="IPR051242">
    <property type="entry name" value="WD-EF-hand_domain"/>
</dbReference>
<keyword evidence="2" id="KW-0677">Repeat</keyword>
<name>A0AAV7C935_ENGPU</name>
<evidence type="ECO:0000313" key="7">
    <source>
        <dbReference type="Proteomes" id="UP000824782"/>
    </source>
</evidence>
<evidence type="ECO:0000256" key="1">
    <source>
        <dbReference type="ARBA" id="ARBA00022574"/>
    </source>
</evidence>
<reference evidence="6" key="1">
    <citation type="thesis" date="2020" institute="ProQuest LLC" country="789 East Eisenhower Parkway, Ann Arbor, MI, USA">
        <title>Comparative Genomics and Chromosome Evolution.</title>
        <authorList>
            <person name="Mudd A.B."/>
        </authorList>
    </citation>
    <scope>NUCLEOTIDE SEQUENCE</scope>
    <source>
        <strain evidence="6">237g6f4</strain>
        <tissue evidence="6">Blood</tissue>
    </source>
</reference>
<comment type="caution">
    <text evidence="6">The sequence shown here is derived from an EMBL/GenBank/DDBJ whole genome shotgun (WGS) entry which is preliminary data.</text>
</comment>
<evidence type="ECO:0000259" key="5">
    <source>
        <dbReference type="PROSITE" id="PS50222"/>
    </source>
</evidence>
<dbReference type="InterPro" id="IPR002048">
    <property type="entry name" value="EF_hand_dom"/>
</dbReference>
<dbReference type="InterPro" id="IPR015943">
    <property type="entry name" value="WD40/YVTN_repeat-like_dom_sf"/>
</dbReference>
<proteinExistence type="predicted"/>
<evidence type="ECO:0000313" key="6">
    <source>
        <dbReference type="EMBL" id="KAG8581145.1"/>
    </source>
</evidence>
<feature type="domain" description="EF-hand" evidence="5">
    <location>
        <begin position="110"/>
        <end position="145"/>
    </location>
</feature>
<dbReference type="InterPro" id="IPR011992">
    <property type="entry name" value="EF-hand-dom_pair"/>
</dbReference>
<feature type="region of interest" description="Disordered" evidence="4">
    <location>
        <begin position="36"/>
        <end position="62"/>
    </location>
</feature>
<feature type="compositionally biased region" description="Polar residues" evidence="4">
    <location>
        <begin position="697"/>
        <end position="707"/>
    </location>
</feature>
<feature type="repeat" description="WD" evidence="3">
    <location>
        <begin position="649"/>
        <end position="689"/>
    </location>
</feature>
<dbReference type="PRINTS" id="PR00320">
    <property type="entry name" value="GPROTEINBRPT"/>
</dbReference>
<feature type="compositionally biased region" description="Basic and acidic residues" evidence="4">
    <location>
        <begin position="686"/>
        <end position="696"/>
    </location>
</feature>
<dbReference type="SUPFAM" id="SSF50978">
    <property type="entry name" value="WD40 repeat-like"/>
    <property type="match status" value="3"/>
</dbReference>
<keyword evidence="7" id="KW-1185">Reference proteome</keyword>
<dbReference type="Gene3D" id="2.130.10.10">
    <property type="entry name" value="YVTN repeat-like/Quinoprotein amine dehydrogenase"/>
    <property type="match status" value="3"/>
</dbReference>
<dbReference type="Pfam" id="PF00400">
    <property type="entry name" value="WD40"/>
    <property type="match status" value="3"/>
</dbReference>
<dbReference type="AlphaFoldDB" id="A0AAV7C935"/>
<evidence type="ECO:0000256" key="2">
    <source>
        <dbReference type="ARBA" id="ARBA00022737"/>
    </source>
</evidence>
<dbReference type="EMBL" id="WNYA01000003">
    <property type="protein sequence ID" value="KAG8581145.1"/>
    <property type="molecule type" value="Genomic_DNA"/>
</dbReference>
<dbReference type="PROSITE" id="PS00678">
    <property type="entry name" value="WD_REPEATS_1"/>
    <property type="match status" value="2"/>
</dbReference>
<dbReference type="PROSITE" id="PS50082">
    <property type="entry name" value="WD_REPEATS_2"/>
    <property type="match status" value="5"/>
</dbReference>
<dbReference type="SMART" id="SM00320">
    <property type="entry name" value="WD40"/>
    <property type="match status" value="10"/>
</dbReference>
<feature type="repeat" description="WD" evidence="3">
    <location>
        <begin position="783"/>
        <end position="818"/>
    </location>
</feature>
<dbReference type="InterPro" id="IPR019775">
    <property type="entry name" value="WD40_repeat_CS"/>
</dbReference>
<feature type="repeat" description="WD" evidence="3">
    <location>
        <begin position="428"/>
        <end position="461"/>
    </location>
</feature>
<dbReference type="InterPro" id="IPR036322">
    <property type="entry name" value="WD40_repeat_dom_sf"/>
</dbReference>
<keyword evidence="1 3" id="KW-0853">WD repeat</keyword>